<dbReference type="Proteomes" id="UP001163293">
    <property type="component" value="Chromosome"/>
</dbReference>
<dbReference type="PROSITE" id="PS50921">
    <property type="entry name" value="ANTAR"/>
    <property type="match status" value="1"/>
</dbReference>
<keyword evidence="4" id="KW-0804">Transcription</keyword>
<sequence length="266" mass="28538">MLIEELVMLSYIGSMPADKPRVDDLELIEDLLVAANGLQDFVQGLCDVAAQVASRETGIAVDCGISLSRPKRPSAVAGSTTIAAQLMDGEHDTLDEGPCLEAWATGSRVLVGADAMEQRWPLHSKTLAFAGYANALLVPFAFRDGACALMVFLAATPGAFTEDATPVIDRFNHTAHQALQIALKTAAGSDLISDLHAAMRSRSVIDTACGMIMMQERCTQEEAFRTLQRASSARNKKLRLVAEEILRRANSSAVRCRESGVGSSRT</sequence>
<dbReference type="InterPro" id="IPR005561">
    <property type="entry name" value="ANTAR"/>
</dbReference>
<evidence type="ECO:0000256" key="1">
    <source>
        <dbReference type="ARBA" id="ARBA00022679"/>
    </source>
</evidence>
<accession>A0AAX3EN92</accession>
<proteinExistence type="predicted"/>
<dbReference type="RefSeq" id="WP_083262081.1">
    <property type="nucleotide sequence ID" value="NZ_CP043010.1"/>
</dbReference>
<evidence type="ECO:0000313" key="6">
    <source>
        <dbReference type="EMBL" id="UYV99514.1"/>
    </source>
</evidence>
<name>A0AAX3EN92_PAEUR</name>
<dbReference type="PIRSF" id="PIRSF036625">
    <property type="entry name" value="GAF_ANTAR"/>
    <property type="match status" value="1"/>
</dbReference>
<dbReference type="SMART" id="SM01012">
    <property type="entry name" value="ANTAR"/>
    <property type="match status" value="1"/>
</dbReference>
<keyword evidence="1" id="KW-0808">Transferase</keyword>
<dbReference type="SUPFAM" id="SSF55781">
    <property type="entry name" value="GAF domain-like"/>
    <property type="match status" value="1"/>
</dbReference>
<keyword evidence="2" id="KW-0418">Kinase</keyword>
<dbReference type="InterPro" id="IPR029016">
    <property type="entry name" value="GAF-like_dom_sf"/>
</dbReference>
<evidence type="ECO:0000259" key="5">
    <source>
        <dbReference type="PROSITE" id="PS50921"/>
    </source>
</evidence>
<dbReference type="Gene3D" id="3.30.450.40">
    <property type="match status" value="1"/>
</dbReference>
<reference evidence="6" key="1">
    <citation type="submission" date="2022-07" db="EMBL/GenBank/DDBJ databases">
        <authorList>
            <person name="Wu T."/>
        </authorList>
    </citation>
    <scope>NUCLEOTIDE SEQUENCE</scope>
    <source>
        <strain evidence="6">SD-1</strain>
    </source>
</reference>
<dbReference type="Pfam" id="PF03861">
    <property type="entry name" value="ANTAR"/>
    <property type="match status" value="1"/>
</dbReference>
<organism evidence="6 7">
    <name type="scientific">Paenarthrobacter ureafaciens</name>
    <dbReference type="NCBI Taxonomy" id="37931"/>
    <lineage>
        <taxon>Bacteria</taxon>
        <taxon>Bacillati</taxon>
        <taxon>Actinomycetota</taxon>
        <taxon>Actinomycetes</taxon>
        <taxon>Micrococcales</taxon>
        <taxon>Micrococcaceae</taxon>
        <taxon>Paenarthrobacter</taxon>
    </lineage>
</organism>
<keyword evidence="3" id="KW-0805">Transcription regulation</keyword>
<protein>
    <submittedName>
        <fullName evidence="6">GAF and ANTAR domain-containing protein</fullName>
    </submittedName>
</protein>
<dbReference type="InterPro" id="IPR011006">
    <property type="entry name" value="CheY-like_superfamily"/>
</dbReference>
<evidence type="ECO:0000256" key="2">
    <source>
        <dbReference type="ARBA" id="ARBA00022777"/>
    </source>
</evidence>
<keyword evidence="7" id="KW-1185">Reference proteome</keyword>
<feature type="domain" description="ANTAR" evidence="5">
    <location>
        <begin position="185"/>
        <end position="246"/>
    </location>
</feature>
<gene>
    <name evidence="6" type="ORF">NL394_10055</name>
</gene>
<dbReference type="InterPro" id="IPR036388">
    <property type="entry name" value="WH-like_DNA-bd_sf"/>
</dbReference>
<dbReference type="SUPFAM" id="SSF52172">
    <property type="entry name" value="CheY-like"/>
    <property type="match status" value="1"/>
</dbReference>
<evidence type="ECO:0000256" key="4">
    <source>
        <dbReference type="ARBA" id="ARBA00023163"/>
    </source>
</evidence>
<evidence type="ECO:0000313" key="7">
    <source>
        <dbReference type="Proteomes" id="UP001163293"/>
    </source>
</evidence>
<dbReference type="EMBL" id="CP101185">
    <property type="protein sequence ID" value="UYV99514.1"/>
    <property type="molecule type" value="Genomic_DNA"/>
</dbReference>
<dbReference type="Pfam" id="PF13185">
    <property type="entry name" value="GAF_2"/>
    <property type="match status" value="1"/>
</dbReference>
<dbReference type="InterPro" id="IPR012074">
    <property type="entry name" value="GAF_ANTAR"/>
</dbReference>
<evidence type="ECO:0000256" key="3">
    <source>
        <dbReference type="ARBA" id="ARBA00023015"/>
    </source>
</evidence>
<dbReference type="GO" id="GO:0003723">
    <property type="term" value="F:RNA binding"/>
    <property type="evidence" value="ECO:0007669"/>
    <property type="project" value="InterPro"/>
</dbReference>
<dbReference type="AlphaFoldDB" id="A0AAX3EN92"/>
<dbReference type="InterPro" id="IPR003018">
    <property type="entry name" value="GAF"/>
</dbReference>
<dbReference type="GO" id="GO:0016301">
    <property type="term" value="F:kinase activity"/>
    <property type="evidence" value="ECO:0007669"/>
    <property type="project" value="UniProtKB-KW"/>
</dbReference>
<dbReference type="Gene3D" id="1.10.10.10">
    <property type="entry name" value="Winged helix-like DNA-binding domain superfamily/Winged helix DNA-binding domain"/>
    <property type="match status" value="1"/>
</dbReference>